<organism evidence="2 3">
    <name type="scientific">Inhella proteolytica</name>
    <dbReference type="NCBI Taxonomy" id="2795029"/>
    <lineage>
        <taxon>Bacteria</taxon>
        <taxon>Pseudomonadati</taxon>
        <taxon>Pseudomonadota</taxon>
        <taxon>Betaproteobacteria</taxon>
        <taxon>Burkholderiales</taxon>
        <taxon>Sphaerotilaceae</taxon>
        <taxon>Inhella</taxon>
    </lineage>
</organism>
<keyword evidence="3" id="KW-1185">Reference proteome</keyword>
<dbReference type="Pfam" id="PF03435">
    <property type="entry name" value="Sacchrp_dh_NADP"/>
    <property type="match status" value="1"/>
</dbReference>
<dbReference type="GO" id="GO:0005886">
    <property type="term" value="C:plasma membrane"/>
    <property type="evidence" value="ECO:0007669"/>
    <property type="project" value="TreeGrafter"/>
</dbReference>
<dbReference type="GO" id="GO:0009247">
    <property type="term" value="P:glycolipid biosynthetic process"/>
    <property type="evidence" value="ECO:0007669"/>
    <property type="project" value="TreeGrafter"/>
</dbReference>
<name>A0A931NI77_9BURK</name>
<dbReference type="RefSeq" id="WP_198112814.1">
    <property type="nucleotide sequence ID" value="NZ_JAEDAK010000017.1"/>
</dbReference>
<evidence type="ECO:0000313" key="2">
    <source>
        <dbReference type="EMBL" id="MBH9579046.1"/>
    </source>
</evidence>
<dbReference type="Proteomes" id="UP000613266">
    <property type="component" value="Unassembled WGS sequence"/>
</dbReference>
<dbReference type="PANTHER" id="PTHR12286">
    <property type="entry name" value="SACCHAROPINE DEHYDROGENASE-LIKE OXIDOREDUCTASE"/>
    <property type="match status" value="1"/>
</dbReference>
<protein>
    <submittedName>
        <fullName evidence="2">Saccharopine dehydrogenase NADP-binding domain-containing protein</fullName>
    </submittedName>
</protein>
<dbReference type="Gene3D" id="3.40.50.720">
    <property type="entry name" value="NAD(P)-binding Rossmann-like Domain"/>
    <property type="match status" value="1"/>
</dbReference>
<dbReference type="AlphaFoldDB" id="A0A931NI77"/>
<evidence type="ECO:0000259" key="1">
    <source>
        <dbReference type="Pfam" id="PF03435"/>
    </source>
</evidence>
<accession>A0A931NI77</accession>
<proteinExistence type="predicted"/>
<dbReference type="PANTHER" id="PTHR12286:SF5">
    <property type="entry name" value="SACCHAROPINE DEHYDROGENASE-LIKE OXIDOREDUCTASE"/>
    <property type="match status" value="1"/>
</dbReference>
<dbReference type="SUPFAM" id="SSF51735">
    <property type="entry name" value="NAD(P)-binding Rossmann-fold domains"/>
    <property type="match status" value="1"/>
</dbReference>
<comment type="caution">
    <text evidence="2">The sequence shown here is derived from an EMBL/GenBank/DDBJ whole genome shotgun (WGS) entry which is preliminary data.</text>
</comment>
<feature type="domain" description="Saccharopine dehydrogenase NADP binding" evidence="1">
    <location>
        <begin position="9"/>
        <end position="123"/>
    </location>
</feature>
<gene>
    <name evidence="2" type="ORF">I7X39_19315</name>
</gene>
<dbReference type="GO" id="GO:0005811">
    <property type="term" value="C:lipid droplet"/>
    <property type="evidence" value="ECO:0007669"/>
    <property type="project" value="TreeGrafter"/>
</dbReference>
<evidence type="ECO:0000313" key="3">
    <source>
        <dbReference type="Proteomes" id="UP000613266"/>
    </source>
</evidence>
<dbReference type="InterPro" id="IPR005097">
    <property type="entry name" value="Sacchrp_dh_NADP-bd"/>
</dbReference>
<reference evidence="2" key="1">
    <citation type="submission" date="2020-12" db="EMBL/GenBank/DDBJ databases">
        <title>The genome sequence of Inhella sp. 1Y17.</title>
        <authorList>
            <person name="Liu Y."/>
        </authorList>
    </citation>
    <scope>NUCLEOTIDE SEQUENCE</scope>
    <source>
        <strain evidence="2">1Y17</strain>
    </source>
</reference>
<dbReference type="InterPro" id="IPR036291">
    <property type="entry name" value="NAD(P)-bd_dom_sf"/>
</dbReference>
<sequence>MPKSRFDLIVLGATGFTGRQLVRALRRQAAGRGLKLALAGRRPEALAELAGADFAALPADLDQPESIEALARRGRVLLNLAGPYAERGEAVLLACLQANCHHLDLSGETFWMRRMVQRHHALALRRKTLAVHSCGYEALPFDLCAQGAAQALQDRGGERLAGLNIAVHFTGPQLARLGDAISGGTLASMRMVLAHDHGNSLQRMDCLLPEDLPEGWNANAVALANAAPLSPWWDDAAGSVLAPTLPAPFVNPPLLLRSAALAPARFAPSFRYREGLAMRDLAERLLAPFSRHAPDSDSLLARWTLAGLGGASLAAQWSAAAAIAAPLAAFASATQSDAARQALQTLLERFGPKPGEGPSDAALDAMGYELHWQARGEAGTALSGKLSARGHPGYRSTPEMMAAVGLALAEGRLGRGRAGVLSPGAAFGPEALPLLHDAGLTWTIDDEAA</sequence>
<dbReference type="InterPro" id="IPR051276">
    <property type="entry name" value="Saccharopine_DH-like_oxidrdct"/>
</dbReference>
<dbReference type="EMBL" id="JAEDAK010000017">
    <property type="protein sequence ID" value="MBH9579046.1"/>
    <property type="molecule type" value="Genomic_DNA"/>
</dbReference>